<feature type="region of interest" description="Disordered" evidence="2">
    <location>
        <begin position="703"/>
        <end position="726"/>
    </location>
</feature>
<keyword evidence="3" id="KW-0812">Transmembrane</keyword>
<keyword evidence="5" id="KW-1185">Reference proteome</keyword>
<dbReference type="Proteomes" id="UP001159363">
    <property type="component" value="Chromosome 10"/>
</dbReference>
<feature type="region of interest" description="Disordered" evidence="2">
    <location>
        <begin position="220"/>
        <end position="239"/>
    </location>
</feature>
<feature type="region of interest" description="Disordered" evidence="2">
    <location>
        <begin position="797"/>
        <end position="817"/>
    </location>
</feature>
<feature type="compositionally biased region" description="Low complexity" evidence="2">
    <location>
        <begin position="229"/>
        <end position="239"/>
    </location>
</feature>
<feature type="compositionally biased region" description="Acidic residues" evidence="2">
    <location>
        <begin position="90"/>
        <end position="115"/>
    </location>
</feature>
<dbReference type="PANTHER" id="PTHR12345:SF16">
    <property type="entry name" value="X11L, ISOFORM F-RELATED"/>
    <property type="match status" value="1"/>
</dbReference>
<feature type="transmembrane region" description="Helical" evidence="3">
    <location>
        <begin position="751"/>
        <end position="771"/>
    </location>
</feature>
<organism evidence="4 5">
    <name type="scientific">Dryococelus australis</name>
    <dbReference type="NCBI Taxonomy" id="614101"/>
    <lineage>
        <taxon>Eukaryota</taxon>
        <taxon>Metazoa</taxon>
        <taxon>Ecdysozoa</taxon>
        <taxon>Arthropoda</taxon>
        <taxon>Hexapoda</taxon>
        <taxon>Insecta</taxon>
        <taxon>Pterygota</taxon>
        <taxon>Neoptera</taxon>
        <taxon>Polyneoptera</taxon>
        <taxon>Phasmatodea</taxon>
        <taxon>Verophasmatodea</taxon>
        <taxon>Anareolatae</taxon>
        <taxon>Phasmatidae</taxon>
        <taxon>Eurycanthinae</taxon>
        <taxon>Dryococelus</taxon>
    </lineage>
</organism>
<keyword evidence="3" id="KW-0472">Membrane</keyword>
<dbReference type="PANTHER" id="PTHR12345">
    <property type="entry name" value="SYNTENIN RELATED"/>
    <property type="match status" value="1"/>
</dbReference>
<evidence type="ECO:0000256" key="1">
    <source>
        <dbReference type="ARBA" id="ARBA00022737"/>
    </source>
</evidence>
<gene>
    <name evidence="4" type="ORF">PR048_026012</name>
</gene>
<accession>A0ABQ9GK70</accession>
<feature type="compositionally biased region" description="Acidic residues" evidence="2">
    <location>
        <begin position="714"/>
        <end position="724"/>
    </location>
</feature>
<keyword evidence="1" id="KW-0677">Repeat</keyword>
<feature type="region of interest" description="Disordered" evidence="2">
    <location>
        <begin position="79"/>
        <end position="115"/>
    </location>
</feature>
<evidence type="ECO:0000256" key="2">
    <source>
        <dbReference type="SAM" id="MobiDB-lite"/>
    </source>
</evidence>
<comment type="caution">
    <text evidence="4">The sequence shown here is derived from an EMBL/GenBank/DDBJ whole genome shotgun (WGS) entry which is preliminary data.</text>
</comment>
<evidence type="ECO:0000256" key="3">
    <source>
        <dbReference type="SAM" id="Phobius"/>
    </source>
</evidence>
<dbReference type="InterPro" id="IPR051230">
    <property type="entry name" value="APP-Binding"/>
</dbReference>
<proteinExistence type="predicted"/>
<protein>
    <submittedName>
        <fullName evidence="4">Uncharacterized protein</fullName>
    </submittedName>
</protein>
<evidence type="ECO:0000313" key="4">
    <source>
        <dbReference type="EMBL" id="KAJ8872408.1"/>
    </source>
</evidence>
<dbReference type="EMBL" id="JARBHB010000011">
    <property type="protein sequence ID" value="KAJ8872408.1"/>
    <property type="molecule type" value="Genomic_DNA"/>
</dbReference>
<evidence type="ECO:0000313" key="5">
    <source>
        <dbReference type="Proteomes" id="UP001159363"/>
    </source>
</evidence>
<name>A0ABQ9GK70_9NEOP</name>
<sequence>MLEDHVYDNIFWCFRCVISDANFYAMTSLLQLDNLDCTSTSSEQIIKLFPKCRPRDVNLNSVPIQDDNNENTIVMMDDDNDRCARHGDPDEGEHAEEDEGHFCEGNDEDSSNGEEEDLIIDHTSKNSSPESEAEVIVLTGSKGGSYKLRDSRIIEIAGGRELFSQSRSKAVKKSRLIEDMERGKRSKTQGVWELRARCVDAKKQRNSREVTETVFSTEVRSVRHHRASTGDSTTGSSAPAAPLNMAVITGREVVVFDDIGEDWRGLRLDLQGMGVGLALEQNGNRERGSSGSSSPITQSYHRNATDFFKAVTSASDLDGDSLSPEHNNKVARIIGSLPIAEYEGSPRRYGPRQLDASQSHPVLPSAQSLLASPSVYPPAWLSSGAGRVLQVPGQWEVDSGFQELEYELRRQAGAGSAYVGQRLAKLATLQQYSEVEESPRKVGNGGLESDALQDSETHFLDLSADTASTEDLGETEVGLQVGHSRNFTLSPETTDCDSNCGDLDSEVSLLGPPDSTRLYSSMPVLEDGLSSGHASDTDNNPTVLLMKRQITEIEREIVQRSTRHKMTTTSSPDEAGPIKLTQDFLSNKEVVTTSSKGTMSSVEEIFGVGKSRENSYNAADPELEALDPLASAQMTPPPPAPQPHRSMSIDQPHGDAVEAAIKDIRLTLQRTKTLPLKSPSTEEPLEVTDSPIWVPRRRTVANGDSELRKGPGEEGVEEEADTDLETDRLLGQQRTDDHGFFDEKVVSVHNLLVYFFCCFIAIFDIILHHVIKVTYEGGEGSHRFCGWQRPRSVHTCRPTGPPSGREAWISSNTPLSQ</sequence>
<reference evidence="4 5" key="1">
    <citation type="submission" date="2023-02" db="EMBL/GenBank/DDBJ databases">
        <title>LHISI_Scaffold_Assembly.</title>
        <authorList>
            <person name="Stuart O.P."/>
            <person name="Cleave R."/>
            <person name="Magrath M.J.L."/>
            <person name="Mikheyev A.S."/>
        </authorList>
    </citation>
    <scope>NUCLEOTIDE SEQUENCE [LARGE SCALE GENOMIC DNA]</scope>
    <source>
        <strain evidence="4">Daus_M_001</strain>
        <tissue evidence="4">Leg muscle</tissue>
    </source>
</reference>
<keyword evidence="3" id="KW-1133">Transmembrane helix</keyword>